<comment type="similarity">
    <text evidence="1">Belongs to the 'phage' integrase family.</text>
</comment>
<gene>
    <name evidence="7" type="ORF">ACFQ2J_05660</name>
</gene>
<feature type="domain" description="Core-binding (CB)" evidence="6">
    <location>
        <begin position="25"/>
        <end position="126"/>
    </location>
</feature>
<feature type="domain" description="Tyr recombinase" evidence="5">
    <location>
        <begin position="147"/>
        <end position="328"/>
    </location>
</feature>
<evidence type="ECO:0000259" key="5">
    <source>
        <dbReference type="PROSITE" id="PS51898"/>
    </source>
</evidence>
<dbReference type="InterPro" id="IPR011010">
    <property type="entry name" value="DNA_brk_join_enz"/>
</dbReference>
<dbReference type="Pfam" id="PF13102">
    <property type="entry name" value="Phage_int_SAM_5"/>
    <property type="match status" value="1"/>
</dbReference>
<evidence type="ECO:0000256" key="2">
    <source>
        <dbReference type="ARBA" id="ARBA00023125"/>
    </source>
</evidence>
<proteinExistence type="inferred from homology"/>
<keyword evidence="2 4" id="KW-0238">DNA-binding</keyword>
<dbReference type="RefSeq" id="WP_386057378.1">
    <property type="nucleotide sequence ID" value="NZ_JBHTKL010000001.1"/>
</dbReference>
<dbReference type="InterPro" id="IPR050090">
    <property type="entry name" value="Tyrosine_recombinase_XerCD"/>
</dbReference>
<dbReference type="PANTHER" id="PTHR30349">
    <property type="entry name" value="PHAGE INTEGRASE-RELATED"/>
    <property type="match status" value="1"/>
</dbReference>
<dbReference type="InterPro" id="IPR002104">
    <property type="entry name" value="Integrase_catalytic"/>
</dbReference>
<name>A0ABW3KYP7_9BACI</name>
<dbReference type="Pfam" id="PF00589">
    <property type="entry name" value="Phage_integrase"/>
    <property type="match status" value="1"/>
</dbReference>
<dbReference type="PROSITE" id="PS51900">
    <property type="entry name" value="CB"/>
    <property type="match status" value="1"/>
</dbReference>
<dbReference type="PANTHER" id="PTHR30349:SF41">
    <property type="entry name" value="INTEGRASE_RECOMBINASE PROTEIN MJ0367-RELATED"/>
    <property type="match status" value="1"/>
</dbReference>
<dbReference type="CDD" id="cd00397">
    <property type="entry name" value="DNA_BRE_C"/>
    <property type="match status" value="1"/>
</dbReference>
<sequence length="356" mass="42330">MNREVDSVELSEKIRKRTNGLSDREILMHMFRKFYNIKDSEGIASRTLRQYKENFKSFEAFLDEKIMMFRLEMLDLDFFREYQFYMRNEVVKFQNHKYNLNGNKGLAAATIRTRIKTLRVFFNCMEFEGYIDKSPIRGLKQYKEIDSDIKVLTKDELYRLLKSQDKLQYAQFRDHVLLNLLIDTMARIGEVTRLTVDDFNFDDLSVYIPANISKSGRARKLPLHKNTVDLLKELIKENQDFNSEYLFLTGYGNVYKKDAFNKRLKMYAEKAGISKRLHSHLLRHTGATLFLENGGDQRHLQLLLGHADFRMILRYTHLGDKSIRNQHSKHSAINDVIPKLKRKRKNKRKYWDGEDL</sequence>
<organism evidence="7 8">
    <name type="scientific">Thalassobacillus hwangdonensis</name>
    <dbReference type="NCBI Taxonomy" id="546108"/>
    <lineage>
        <taxon>Bacteria</taxon>
        <taxon>Bacillati</taxon>
        <taxon>Bacillota</taxon>
        <taxon>Bacilli</taxon>
        <taxon>Bacillales</taxon>
        <taxon>Bacillaceae</taxon>
        <taxon>Thalassobacillus</taxon>
    </lineage>
</organism>
<keyword evidence="3" id="KW-0233">DNA recombination</keyword>
<dbReference type="InterPro" id="IPR013762">
    <property type="entry name" value="Integrase-like_cat_sf"/>
</dbReference>
<reference evidence="8" key="1">
    <citation type="journal article" date="2019" name="Int. J. Syst. Evol. Microbiol.">
        <title>The Global Catalogue of Microorganisms (GCM) 10K type strain sequencing project: providing services to taxonomists for standard genome sequencing and annotation.</title>
        <authorList>
            <consortium name="The Broad Institute Genomics Platform"/>
            <consortium name="The Broad Institute Genome Sequencing Center for Infectious Disease"/>
            <person name="Wu L."/>
            <person name="Ma J."/>
        </authorList>
    </citation>
    <scope>NUCLEOTIDE SEQUENCE [LARGE SCALE GENOMIC DNA]</scope>
    <source>
        <strain evidence="8">CCUG 56607</strain>
    </source>
</reference>
<dbReference type="Gene3D" id="1.10.443.10">
    <property type="entry name" value="Intergrase catalytic core"/>
    <property type="match status" value="1"/>
</dbReference>
<evidence type="ECO:0000313" key="8">
    <source>
        <dbReference type="Proteomes" id="UP001596990"/>
    </source>
</evidence>
<keyword evidence="8" id="KW-1185">Reference proteome</keyword>
<evidence type="ECO:0000313" key="7">
    <source>
        <dbReference type="EMBL" id="MFD1018686.1"/>
    </source>
</evidence>
<dbReference type="Proteomes" id="UP001596990">
    <property type="component" value="Unassembled WGS sequence"/>
</dbReference>
<evidence type="ECO:0000256" key="1">
    <source>
        <dbReference type="ARBA" id="ARBA00008857"/>
    </source>
</evidence>
<protein>
    <submittedName>
        <fullName evidence="7">Tyrosine-type recombinase/integrase</fullName>
    </submittedName>
</protein>
<evidence type="ECO:0000256" key="4">
    <source>
        <dbReference type="PROSITE-ProRule" id="PRU01248"/>
    </source>
</evidence>
<comment type="caution">
    <text evidence="7">The sequence shown here is derived from an EMBL/GenBank/DDBJ whole genome shotgun (WGS) entry which is preliminary data.</text>
</comment>
<accession>A0ABW3KYP7</accession>
<dbReference type="Gene3D" id="1.10.150.130">
    <property type="match status" value="1"/>
</dbReference>
<dbReference type="InterPro" id="IPR010998">
    <property type="entry name" value="Integrase_recombinase_N"/>
</dbReference>
<evidence type="ECO:0000256" key="3">
    <source>
        <dbReference type="ARBA" id="ARBA00023172"/>
    </source>
</evidence>
<dbReference type="InterPro" id="IPR025269">
    <property type="entry name" value="SAM-like_dom"/>
</dbReference>
<dbReference type="EMBL" id="JBHTKL010000001">
    <property type="protein sequence ID" value="MFD1018686.1"/>
    <property type="molecule type" value="Genomic_DNA"/>
</dbReference>
<dbReference type="SUPFAM" id="SSF56349">
    <property type="entry name" value="DNA breaking-rejoining enzymes"/>
    <property type="match status" value="1"/>
</dbReference>
<evidence type="ECO:0000259" key="6">
    <source>
        <dbReference type="PROSITE" id="PS51900"/>
    </source>
</evidence>
<dbReference type="InterPro" id="IPR044068">
    <property type="entry name" value="CB"/>
</dbReference>
<dbReference type="PROSITE" id="PS51898">
    <property type="entry name" value="TYR_RECOMBINASE"/>
    <property type="match status" value="1"/>
</dbReference>